<evidence type="ECO:0000313" key="2">
    <source>
        <dbReference type="Proteomes" id="UP000828390"/>
    </source>
</evidence>
<dbReference type="EMBL" id="JAIWYP010000001">
    <property type="protein sequence ID" value="KAH3881364.1"/>
    <property type="molecule type" value="Genomic_DNA"/>
</dbReference>
<accession>A0A9D4MT83</accession>
<proteinExistence type="predicted"/>
<reference evidence="1" key="2">
    <citation type="submission" date="2020-11" db="EMBL/GenBank/DDBJ databases">
        <authorList>
            <person name="McCartney M.A."/>
            <person name="Auch B."/>
            <person name="Kono T."/>
            <person name="Mallez S."/>
            <person name="Becker A."/>
            <person name="Gohl D.M."/>
            <person name="Silverstein K.A.T."/>
            <person name="Koren S."/>
            <person name="Bechman K.B."/>
            <person name="Herman A."/>
            <person name="Abrahante J.E."/>
            <person name="Garbe J."/>
        </authorList>
    </citation>
    <scope>NUCLEOTIDE SEQUENCE</scope>
    <source>
        <strain evidence="1">Duluth1</strain>
        <tissue evidence="1">Whole animal</tissue>
    </source>
</reference>
<gene>
    <name evidence="1" type="ORF">DPMN_005289</name>
</gene>
<protein>
    <submittedName>
        <fullName evidence="1">Uncharacterized protein</fullName>
    </submittedName>
</protein>
<keyword evidence="2" id="KW-1185">Reference proteome</keyword>
<comment type="caution">
    <text evidence="1">The sequence shown here is derived from an EMBL/GenBank/DDBJ whole genome shotgun (WGS) entry which is preliminary data.</text>
</comment>
<organism evidence="1 2">
    <name type="scientific">Dreissena polymorpha</name>
    <name type="common">Zebra mussel</name>
    <name type="synonym">Mytilus polymorpha</name>
    <dbReference type="NCBI Taxonomy" id="45954"/>
    <lineage>
        <taxon>Eukaryota</taxon>
        <taxon>Metazoa</taxon>
        <taxon>Spiralia</taxon>
        <taxon>Lophotrochozoa</taxon>
        <taxon>Mollusca</taxon>
        <taxon>Bivalvia</taxon>
        <taxon>Autobranchia</taxon>
        <taxon>Heteroconchia</taxon>
        <taxon>Euheterodonta</taxon>
        <taxon>Imparidentia</taxon>
        <taxon>Neoheterodontei</taxon>
        <taxon>Myida</taxon>
        <taxon>Dreissenoidea</taxon>
        <taxon>Dreissenidae</taxon>
        <taxon>Dreissena</taxon>
    </lineage>
</organism>
<reference evidence="1" key="1">
    <citation type="journal article" date="2019" name="bioRxiv">
        <title>The Genome of the Zebra Mussel, Dreissena polymorpha: A Resource for Invasive Species Research.</title>
        <authorList>
            <person name="McCartney M.A."/>
            <person name="Auch B."/>
            <person name="Kono T."/>
            <person name="Mallez S."/>
            <person name="Zhang Y."/>
            <person name="Obille A."/>
            <person name="Becker A."/>
            <person name="Abrahante J.E."/>
            <person name="Garbe J."/>
            <person name="Badalamenti J.P."/>
            <person name="Herman A."/>
            <person name="Mangelson H."/>
            <person name="Liachko I."/>
            <person name="Sullivan S."/>
            <person name="Sone E.D."/>
            <person name="Koren S."/>
            <person name="Silverstein K.A.T."/>
            <person name="Beckman K.B."/>
            <person name="Gohl D.M."/>
        </authorList>
    </citation>
    <scope>NUCLEOTIDE SEQUENCE</scope>
    <source>
        <strain evidence="1">Duluth1</strain>
        <tissue evidence="1">Whole animal</tissue>
    </source>
</reference>
<sequence>MFSIDSTTPLAEMEIDRHNEEFELSFQDEEGNIGDVIPVLILFYVMDSGGHWFESCCGLREMATTVQ</sequence>
<name>A0A9D4MT83_DREPO</name>
<evidence type="ECO:0000313" key="1">
    <source>
        <dbReference type="EMBL" id="KAH3881364.1"/>
    </source>
</evidence>
<dbReference type="AlphaFoldDB" id="A0A9D4MT83"/>
<dbReference type="Proteomes" id="UP000828390">
    <property type="component" value="Unassembled WGS sequence"/>
</dbReference>